<protein>
    <recommendedName>
        <fullName evidence="1">Fungal lipase-type domain-containing protein</fullName>
    </recommendedName>
</protein>
<dbReference type="AlphaFoldDB" id="A0ABD1YX46"/>
<proteinExistence type="predicted"/>
<dbReference type="InterPro" id="IPR002921">
    <property type="entry name" value="Fungal_lipase-type"/>
</dbReference>
<dbReference type="PANTHER" id="PTHR31479">
    <property type="entry name" value="ALPHA/BETA-HYDROLASES SUPERFAMILY PROTEIN"/>
    <property type="match status" value="1"/>
</dbReference>
<dbReference type="Gene3D" id="3.40.50.1820">
    <property type="entry name" value="alpha/beta hydrolase"/>
    <property type="match status" value="1"/>
</dbReference>
<feature type="domain" description="Fungal lipase-type" evidence="1">
    <location>
        <begin position="180"/>
        <end position="217"/>
    </location>
</feature>
<accession>A0ABD1YX46</accession>
<gene>
    <name evidence="2" type="ORF">R1flu_006600</name>
</gene>
<dbReference type="Pfam" id="PF01764">
    <property type="entry name" value="Lipase_3"/>
    <property type="match status" value="1"/>
</dbReference>
<dbReference type="Proteomes" id="UP001605036">
    <property type="component" value="Unassembled WGS sequence"/>
</dbReference>
<reference evidence="2 3" key="1">
    <citation type="submission" date="2024-09" db="EMBL/GenBank/DDBJ databases">
        <title>Chromosome-scale assembly of Riccia fluitans.</title>
        <authorList>
            <person name="Paukszto L."/>
            <person name="Sawicki J."/>
            <person name="Karawczyk K."/>
            <person name="Piernik-Szablinska J."/>
            <person name="Szczecinska M."/>
            <person name="Mazdziarz M."/>
        </authorList>
    </citation>
    <scope>NUCLEOTIDE SEQUENCE [LARGE SCALE GENOMIC DNA]</scope>
    <source>
        <strain evidence="2">Rf_01</strain>
        <tissue evidence="2">Aerial parts of the thallus</tissue>
    </source>
</reference>
<dbReference type="SUPFAM" id="SSF53474">
    <property type="entry name" value="alpha/beta-Hydrolases"/>
    <property type="match status" value="1"/>
</dbReference>
<organism evidence="2 3">
    <name type="scientific">Riccia fluitans</name>
    <dbReference type="NCBI Taxonomy" id="41844"/>
    <lineage>
        <taxon>Eukaryota</taxon>
        <taxon>Viridiplantae</taxon>
        <taxon>Streptophyta</taxon>
        <taxon>Embryophyta</taxon>
        <taxon>Marchantiophyta</taxon>
        <taxon>Marchantiopsida</taxon>
        <taxon>Marchantiidae</taxon>
        <taxon>Marchantiales</taxon>
        <taxon>Ricciaceae</taxon>
        <taxon>Riccia</taxon>
    </lineage>
</organism>
<dbReference type="EMBL" id="JBHFFA010000003">
    <property type="protein sequence ID" value="KAL2635121.1"/>
    <property type="molecule type" value="Genomic_DNA"/>
</dbReference>
<comment type="caution">
    <text evidence="2">The sequence shown here is derived from an EMBL/GenBank/DDBJ whole genome shotgun (WGS) entry which is preliminary data.</text>
</comment>
<evidence type="ECO:0000313" key="3">
    <source>
        <dbReference type="Proteomes" id="UP001605036"/>
    </source>
</evidence>
<evidence type="ECO:0000259" key="1">
    <source>
        <dbReference type="Pfam" id="PF01764"/>
    </source>
</evidence>
<name>A0ABD1YX46_9MARC</name>
<keyword evidence="3" id="KW-1185">Reference proteome</keyword>
<sequence>MVSLAVVGTGVGVGLYEYSKHKMTRQRFEFSQEDGDYSGTTTIISGEGKLQKRIILADLIRGMYDRERDKPQHDHCWRKHGYKFIPTQELLRDEDRVGCRDYLKDERKNKYFGVLQKMKSTPSNDQGPEWVVAIRGTNVRKWHDLRNDLKIFLEKLHTSSTVKLLMIVILGMLRNIVCNKVAITGHSLGAAKAMLVARNLALEGYAARFDCHFFNPPFATLPTIADKCIAELLASILDNSEANKGANVRDRLSIAMNFIADDFERMQKLLNEYRKLKNWRPTLYLNEHDLICLLYISHFIKRPGHRACSGSTSVHDHVIMDNDFNRYYGQVLPELKRKLEHHQEIQDLDSWYSFGSALLQLLLGEPQTFHLMPCATCCINGLNVARHLRPISAHSLDRWTRPDLAVTVRDAERVVELDEGAGKLTLKVRLDGIGSETGDSHEEENGNLENDKWRELIEKLLGKKNIDADQEITYDH</sequence>
<evidence type="ECO:0000313" key="2">
    <source>
        <dbReference type="EMBL" id="KAL2635121.1"/>
    </source>
</evidence>
<dbReference type="InterPro" id="IPR029058">
    <property type="entry name" value="AB_hydrolase_fold"/>
</dbReference>